<dbReference type="PANTHER" id="PTHR35344:SF4">
    <property type="entry name" value="GAS VESICLE PROTEIN A1"/>
    <property type="match status" value="1"/>
</dbReference>
<dbReference type="InterPro" id="IPR000638">
    <property type="entry name" value="Gas-vesicle_GvpA-like"/>
</dbReference>
<organism evidence="5 6">
    <name type="scientific">Polymorphospora lycopeni</name>
    <dbReference type="NCBI Taxonomy" id="3140240"/>
    <lineage>
        <taxon>Bacteria</taxon>
        <taxon>Bacillati</taxon>
        <taxon>Actinomycetota</taxon>
        <taxon>Actinomycetes</taxon>
        <taxon>Micromonosporales</taxon>
        <taxon>Micromonosporaceae</taxon>
        <taxon>Polymorphospora</taxon>
    </lineage>
</organism>
<keyword evidence="6" id="KW-1185">Reference proteome</keyword>
<evidence type="ECO:0000313" key="6">
    <source>
        <dbReference type="Proteomes" id="UP001582793"/>
    </source>
</evidence>
<feature type="region of interest" description="Disordered" evidence="4">
    <location>
        <begin position="67"/>
        <end position="103"/>
    </location>
</feature>
<sequence length="103" mass="9985">MTEMVPGGPGGAADYRPIALVDLLDRVLGKGVVVSGELALSIADVDLVHVSLRALLASVRASAGAAEATSGAASGGDGAGAVVDGEVADPVDHATRPDGGPAW</sequence>
<proteinExistence type="inferred from homology"/>
<dbReference type="Proteomes" id="UP001582793">
    <property type="component" value="Unassembled WGS sequence"/>
</dbReference>
<dbReference type="InterPro" id="IPR050530">
    <property type="entry name" value="GvpA"/>
</dbReference>
<name>A0ABV5CVY5_9ACTN</name>
<comment type="caution">
    <text evidence="5">The sequence shown here is derived from an EMBL/GenBank/DDBJ whole genome shotgun (WGS) entry which is preliminary data.</text>
</comment>
<evidence type="ECO:0000256" key="2">
    <source>
        <dbReference type="ARBA" id="ARBA00035108"/>
    </source>
</evidence>
<protein>
    <submittedName>
        <fullName evidence="5">Gas vesicle protein</fullName>
    </submittedName>
</protein>
<evidence type="ECO:0000256" key="4">
    <source>
        <dbReference type="SAM" id="MobiDB-lite"/>
    </source>
</evidence>
<dbReference type="EMBL" id="JBCGDC010000047">
    <property type="protein sequence ID" value="MFB6394938.1"/>
    <property type="molecule type" value="Genomic_DNA"/>
</dbReference>
<evidence type="ECO:0000313" key="5">
    <source>
        <dbReference type="EMBL" id="MFB6394938.1"/>
    </source>
</evidence>
<comment type="similarity">
    <text evidence="3">Belongs to the gas vesicle GvpA family.</text>
</comment>
<reference evidence="5 6" key="1">
    <citation type="submission" date="2024-04" db="EMBL/GenBank/DDBJ databases">
        <title>Polymorphospora sp. isolated from Baiyangdian Lake in Xiong'an New Area.</title>
        <authorList>
            <person name="Zhang X."/>
            <person name="Liu J."/>
        </authorList>
    </citation>
    <scope>NUCLEOTIDE SEQUENCE [LARGE SCALE GENOMIC DNA]</scope>
    <source>
        <strain evidence="5 6">2-325</strain>
    </source>
</reference>
<dbReference type="PANTHER" id="PTHR35344">
    <property type="entry name" value="GAS VESICLE STRUCTURAL PROTEIN 2-RELATED"/>
    <property type="match status" value="1"/>
</dbReference>
<gene>
    <name evidence="5" type="ORF">AAFH96_17755</name>
</gene>
<accession>A0ABV5CVY5</accession>
<comment type="subcellular location">
    <subcellularLocation>
        <location evidence="2">Gas vesicle</location>
    </subcellularLocation>
</comment>
<keyword evidence="1" id="KW-0304">Gas vesicle</keyword>
<dbReference type="RefSeq" id="WP_375734927.1">
    <property type="nucleotide sequence ID" value="NZ_JBCGDC010000047.1"/>
</dbReference>
<evidence type="ECO:0000256" key="3">
    <source>
        <dbReference type="ARBA" id="ARBA00035646"/>
    </source>
</evidence>
<dbReference type="Pfam" id="PF00741">
    <property type="entry name" value="Gas_vesicle"/>
    <property type="match status" value="1"/>
</dbReference>
<evidence type="ECO:0000256" key="1">
    <source>
        <dbReference type="ARBA" id="ARBA00022987"/>
    </source>
</evidence>